<proteinExistence type="predicted"/>
<gene>
    <name evidence="1" type="ORF">LCGC14_1006340</name>
</gene>
<dbReference type="AlphaFoldDB" id="A0A0F9N1P1"/>
<reference evidence="1" key="1">
    <citation type="journal article" date="2015" name="Nature">
        <title>Complex archaea that bridge the gap between prokaryotes and eukaryotes.</title>
        <authorList>
            <person name="Spang A."/>
            <person name="Saw J.H."/>
            <person name="Jorgensen S.L."/>
            <person name="Zaremba-Niedzwiedzka K."/>
            <person name="Martijn J."/>
            <person name="Lind A.E."/>
            <person name="van Eijk R."/>
            <person name="Schleper C."/>
            <person name="Guy L."/>
            <person name="Ettema T.J."/>
        </authorList>
    </citation>
    <scope>NUCLEOTIDE SEQUENCE</scope>
</reference>
<sequence length="217" mass="24083">MATTAISERAEEIPVPRLGIWERYRVTIKSKTPLLMNRVTAEAVKGMQQIVRGGRGRKRLTPKQKAVGSRYLAPNGNLCIPRPNVLAMIYEAAQLFKIGKANLRPSILSAIEMEEEYIDLGTKKYEIDDRTVVIQRARIPGGRARIDEWGGSFHLLIDSEVVGGTIEVSDNGKRENFSAVSALLEQAFSRVGMCDNRPAHKGTCGLSHVVKLEKLEI</sequence>
<accession>A0A0F9N1P1</accession>
<dbReference type="EMBL" id="LAZR01003921">
    <property type="protein sequence ID" value="KKN13440.1"/>
    <property type="molecule type" value="Genomic_DNA"/>
</dbReference>
<evidence type="ECO:0000313" key="1">
    <source>
        <dbReference type="EMBL" id="KKN13440.1"/>
    </source>
</evidence>
<protein>
    <submittedName>
        <fullName evidence="1">Uncharacterized protein</fullName>
    </submittedName>
</protein>
<organism evidence="1">
    <name type="scientific">marine sediment metagenome</name>
    <dbReference type="NCBI Taxonomy" id="412755"/>
    <lineage>
        <taxon>unclassified sequences</taxon>
        <taxon>metagenomes</taxon>
        <taxon>ecological metagenomes</taxon>
    </lineage>
</organism>
<comment type="caution">
    <text evidence="1">The sequence shown here is derived from an EMBL/GenBank/DDBJ whole genome shotgun (WGS) entry which is preliminary data.</text>
</comment>
<name>A0A0F9N1P1_9ZZZZ</name>